<dbReference type="PaxDb" id="2903-EOD37537"/>
<dbReference type="Proteomes" id="UP000013827">
    <property type="component" value="Unassembled WGS sequence"/>
</dbReference>
<organism evidence="2 3">
    <name type="scientific">Emiliania huxleyi (strain CCMP1516)</name>
    <dbReference type="NCBI Taxonomy" id="280463"/>
    <lineage>
        <taxon>Eukaryota</taxon>
        <taxon>Haptista</taxon>
        <taxon>Haptophyta</taxon>
        <taxon>Prymnesiophyceae</taxon>
        <taxon>Isochrysidales</taxon>
        <taxon>Noelaerhabdaceae</taxon>
        <taxon>Emiliania</taxon>
    </lineage>
</organism>
<feature type="region of interest" description="Disordered" evidence="1">
    <location>
        <begin position="1"/>
        <end position="59"/>
    </location>
</feature>
<sequence>MPIWGLSTESDFASPPPDGGKAGEPKRRRWRGRAGDRGKHDSHRPFTNRKAAPGVGAPEVIGAGCGRTGTTSLSMALERLGFGPCHSMAAVAKMVRERPWARALEEPERANTDFHR</sequence>
<dbReference type="Pfam" id="PF17784">
    <property type="entry name" value="Sulfotransfer_4"/>
    <property type="match status" value="1"/>
</dbReference>
<evidence type="ECO:0000313" key="2">
    <source>
        <dbReference type="EnsemblProtists" id="EOD37537"/>
    </source>
</evidence>
<proteinExistence type="predicted"/>
<reference evidence="2" key="2">
    <citation type="submission" date="2024-10" db="UniProtKB">
        <authorList>
            <consortium name="EnsemblProtists"/>
        </authorList>
    </citation>
    <scope>IDENTIFICATION</scope>
</reference>
<accession>A0A0D3KP52</accession>
<dbReference type="InterPro" id="IPR027417">
    <property type="entry name" value="P-loop_NTPase"/>
</dbReference>
<name>A0A0D3KP52_EMIH1</name>
<protein>
    <recommendedName>
        <fullName evidence="4">Sulfotransferase family protein</fullName>
    </recommendedName>
</protein>
<dbReference type="InterPro" id="IPR040632">
    <property type="entry name" value="Sulfotransfer_4"/>
</dbReference>
<dbReference type="AlphaFoldDB" id="A0A0D3KP52"/>
<dbReference type="EnsemblProtists" id="EOD37537">
    <property type="protein sequence ID" value="EOD37537"/>
    <property type="gene ID" value="EMIHUDRAFT_225420"/>
</dbReference>
<keyword evidence="3" id="KW-1185">Reference proteome</keyword>
<dbReference type="HOGENOM" id="CLU_2101553_0_0_1"/>
<evidence type="ECO:0008006" key="4">
    <source>
        <dbReference type="Google" id="ProtNLM"/>
    </source>
</evidence>
<evidence type="ECO:0000256" key="1">
    <source>
        <dbReference type="SAM" id="MobiDB-lite"/>
    </source>
</evidence>
<dbReference type="RefSeq" id="XP_005789966.1">
    <property type="nucleotide sequence ID" value="XM_005789909.1"/>
</dbReference>
<dbReference type="KEGG" id="ehx:EMIHUDRAFT_225420"/>
<dbReference type="Gene3D" id="3.40.50.300">
    <property type="entry name" value="P-loop containing nucleotide triphosphate hydrolases"/>
    <property type="match status" value="1"/>
</dbReference>
<reference evidence="3" key="1">
    <citation type="journal article" date="2013" name="Nature">
        <title>Pan genome of the phytoplankton Emiliania underpins its global distribution.</title>
        <authorList>
            <person name="Read B.A."/>
            <person name="Kegel J."/>
            <person name="Klute M.J."/>
            <person name="Kuo A."/>
            <person name="Lefebvre S.C."/>
            <person name="Maumus F."/>
            <person name="Mayer C."/>
            <person name="Miller J."/>
            <person name="Monier A."/>
            <person name="Salamov A."/>
            <person name="Young J."/>
            <person name="Aguilar M."/>
            <person name="Claverie J.M."/>
            <person name="Frickenhaus S."/>
            <person name="Gonzalez K."/>
            <person name="Herman E.K."/>
            <person name="Lin Y.C."/>
            <person name="Napier J."/>
            <person name="Ogata H."/>
            <person name="Sarno A.F."/>
            <person name="Shmutz J."/>
            <person name="Schroeder D."/>
            <person name="de Vargas C."/>
            <person name="Verret F."/>
            <person name="von Dassow P."/>
            <person name="Valentin K."/>
            <person name="Van de Peer Y."/>
            <person name="Wheeler G."/>
            <person name="Dacks J.B."/>
            <person name="Delwiche C.F."/>
            <person name="Dyhrman S.T."/>
            <person name="Glockner G."/>
            <person name="John U."/>
            <person name="Richards T."/>
            <person name="Worden A.Z."/>
            <person name="Zhang X."/>
            <person name="Grigoriev I.V."/>
            <person name="Allen A.E."/>
            <person name="Bidle K."/>
            <person name="Borodovsky M."/>
            <person name="Bowler C."/>
            <person name="Brownlee C."/>
            <person name="Cock J.M."/>
            <person name="Elias M."/>
            <person name="Gladyshev V.N."/>
            <person name="Groth M."/>
            <person name="Guda C."/>
            <person name="Hadaegh A."/>
            <person name="Iglesias-Rodriguez M.D."/>
            <person name="Jenkins J."/>
            <person name="Jones B.M."/>
            <person name="Lawson T."/>
            <person name="Leese F."/>
            <person name="Lindquist E."/>
            <person name="Lobanov A."/>
            <person name="Lomsadze A."/>
            <person name="Malik S.B."/>
            <person name="Marsh M.E."/>
            <person name="Mackinder L."/>
            <person name="Mock T."/>
            <person name="Mueller-Roeber B."/>
            <person name="Pagarete A."/>
            <person name="Parker M."/>
            <person name="Probert I."/>
            <person name="Quesneville H."/>
            <person name="Raines C."/>
            <person name="Rensing S.A."/>
            <person name="Riano-Pachon D.M."/>
            <person name="Richier S."/>
            <person name="Rokitta S."/>
            <person name="Shiraiwa Y."/>
            <person name="Soanes D.M."/>
            <person name="van der Giezen M."/>
            <person name="Wahlund T.M."/>
            <person name="Williams B."/>
            <person name="Wilson W."/>
            <person name="Wolfe G."/>
            <person name="Wurch L.L."/>
        </authorList>
    </citation>
    <scope>NUCLEOTIDE SEQUENCE</scope>
</reference>
<evidence type="ECO:0000313" key="3">
    <source>
        <dbReference type="Proteomes" id="UP000013827"/>
    </source>
</evidence>
<dbReference type="GeneID" id="17282807"/>